<keyword evidence="5 7" id="KW-1133">Transmembrane helix</keyword>
<feature type="transmembrane region" description="Helical" evidence="7">
    <location>
        <begin position="43"/>
        <end position="62"/>
    </location>
</feature>
<keyword evidence="2" id="KW-0813">Transport</keyword>
<feature type="transmembrane region" description="Helical" evidence="7">
    <location>
        <begin position="237"/>
        <end position="256"/>
    </location>
</feature>
<feature type="transmembrane region" description="Helical" evidence="7">
    <location>
        <begin position="199"/>
        <end position="217"/>
    </location>
</feature>
<gene>
    <name evidence="9" type="ORF">KR50_36000</name>
</gene>
<protein>
    <recommendedName>
        <fullName evidence="8">Major facilitator superfamily (MFS) profile domain-containing protein</fullName>
    </recommendedName>
</protein>
<evidence type="ECO:0000256" key="5">
    <source>
        <dbReference type="ARBA" id="ARBA00022989"/>
    </source>
</evidence>
<dbReference type="AlphaFoldDB" id="A0A0C2V2C0"/>
<dbReference type="OrthoDB" id="2957247at2"/>
<dbReference type="Gene3D" id="1.20.1250.20">
    <property type="entry name" value="MFS general substrate transporter like domains"/>
    <property type="match status" value="2"/>
</dbReference>
<feature type="transmembrane region" description="Helical" evidence="7">
    <location>
        <begin position="69"/>
        <end position="86"/>
    </location>
</feature>
<dbReference type="InterPro" id="IPR011701">
    <property type="entry name" value="MFS"/>
</dbReference>
<evidence type="ECO:0000256" key="2">
    <source>
        <dbReference type="ARBA" id="ARBA00022448"/>
    </source>
</evidence>
<evidence type="ECO:0000256" key="1">
    <source>
        <dbReference type="ARBA" id="ARBA00004651"/>
    </source>
</evidence>
<feature type="transmembrane region" description="Helical" evidence="7">
    <location>
        <begin position="346"/>
        <end position="365"/>
    </location>
</feature>
<dbReference type="InterPro" id="IPR020846">
    <property type="entry name" value="MFS_dom"/>
</dbReference>
<feature type="transmembrane region" description="Helical" evidence="7">
    <location>
        <begin position="321"/>
        <end position="340"/>
    </location>
</feature>
<dbReference type="EMBL" id="JXRR01000022">
    <property type="protein sequence ID" value="KIL43197.1"/>
    <property type="molecule type" value="Genomic_DNA"/>
</dbReference>
<feature type="transmembrane region" description="Helical" evidence="7">
    <location>
        <begin position="131"/>
        <end position="151"/>
    </location>
</feature>
<dbReference type="SUPFAM" id="SSF103473">
    <property type="entry name" value="MFS general substrate transporter"/>
    <property type="match status" value="1"/>
</dbReference>
<keyword evidence="4 7" id="KW-0812">Transmembrane</keyword>
<evidence type="ECO:0000259" key="8">
    <source>
        <dbReference type="PROSITE" id="PS50850"/>
    </source>
</evidence>
<comment type="caution">
    <text evidence="9">The sequence shown here is derived from an EMBL/GenBank/DDBJ whole genome shotgun (WGS) entry which is preliminary data.</text>
</comment>
<reference evidence="9 10" key="1">
    <citation type="submission" date="2015-01" db="EMBL/GenBank/DDBJ databases">
        <title>Jeotgalibacillus campisalis genome sequencing.</title>
        <authorList>
            <person name="Goh K.M."/>
            <person name="Chan K.-G."/>
            <person name="Yaakop A.S."/>
            <person name="Ee R."/>
            <person name="Gan H.M."/>
            <person name="Chan C.S."/>
        </authorList>
    </citation>
    <scope>NUCLEOTIDE SEQUENCE [LARGE SCALE GENOMIC DNA]</scope>
    <source>
        <strain evidence="9 10">SF-57</strain>
    </source>
</reference>
<dbReference type="PANTHER" id="PTHR43124">
    <property type="entry name" value="PURINE EFFLUX PUMP PBUE"/>
    <property type="match status" value="1"/>
</dbReference>
<dbReference type="PANTHER" id="PTHR43124:SF3">
    <property type="entry name" value="CHLORAMPHENICOL EFFLUX PUMP RV0191"/>
    <property type="match status" value="1"/>
</dbReference>
<feature type="transmembrane region" description="Helical" evidence="7">
    <location>
        <begin position="92"/>
        <end position="110"/>
    </location>
</feature>
<feature type="transmembrane region" description="Helical" evidence="7">
    <location>
        <begin position="268"/>
        <end position="285"/>
    </location>
</feature>
<dbReference type="PROSITE" id="PS50850">
    <property type="entry name" value="MFS"/>
    <property type="match status" value="1"/>
</dbReference>
<evidence type="ECO:0000256" key="4">
    <source>
        <dbReference type="ARBA" id="ARBA00022692"/>
    </source>
</evidence>
<name>A0A0C2V2C0_9BACL</name>
<dbReference type="GO" id="GO:0022857">
    <property type="term" value="F:transmembrane transporter activity"/>
    <property type="evidence" value="ECO:0007669"/>
    <property type="project" value="InterPro"/>
</dbReference>
<feature type="domain" description="Major facilitator superfamily (MFS) profile" evidence="8">
    <location>
        <begin position="5"/>
        <end position="374"/>
    </location>
</feature>
<feature type="transmembrane region" description="Helical" evidence="7">
    <location>
        <begin position="291"/>
        <end position="309"/>
    </location>
</feature>
<dbReference type="GO" id="GO:0005886">
    <property type="term" value="C:plasma membrane"/>
    <property type="evidence" value="ECO:0007669"/>
    <property type="project" value="UniProtKB-SubCell"/>
</dbReference>
<evidence type="ECO:0000313" key="10">
    <source>
        <dbReference type="Proteomes" id="UP000031972"/>
    </source>
</evidence>
<accession>A0A0C2V2C0</accession>
<dbReference type="RefSeq" id="WP_052477193.1">
    <property type="nucleotide sequence ID" value="NZ_JXRR01000022.1"/>
</dbReference>
<dbReference type="InterPro" id="IPR036259">
    <property type="entry name" value="MFS_trans_sf"/>
</dbReference>
<keyword evidence="6 7" id="KW-0472">Membrane</keyword>
<proteinExistence type="predicted"/>
<dbReference type="Proteomes" id="UP000031972">
    <property type="component" value="Unassembled WGS sequence"/>
</dbReference>
<evidence type="ECO:0000256" key="3">
    <source>
        <dbReference type="ARBA" id="ARBA00022475"/>
    </source>
</evidence>
<sequence length="383" mass="41078">MWKFVLPGIAMIGVTFAFARFSFGLFLPPISQTLNLTESNAGLVGSTAYAAYCLALLTSSYFIQRWGQFRVVQFAGLSAILGLLGIAFSPNFYILAGSTFIAGLGSGWASPAYAQVATESFKKRDQDRGNTWMNSGTSFGLVVTSPIALLFTDQWRLAFILFAVIALVVTVWNMRVLPSKRPDSVPTEKPKSFAFVKQAKFLLAASFVMGVSSSIFWTFSRSYLTSVHEMSAGESVLFWVVMGLTGIIGGAAGGLIQKIGLASSYRSTLLMMMLAIAGITIPNSVIIYSSAALFGAAYILMTGIFIVWASRLFPTLPSMGVSLSFLFLGLGQSLGSSVAGGTIQAVSYPFSFLLFAFIGLVGLFVRVKSENSKGEEQTKSAIV</sequence>
<keyword evidence="10" id="KW-1185">Reference proteome</keyword>
<organism evidence="9 10">
    <name type="scientific">Jeotgalibacillus campisalis</name>
    <dbReference type="NCBI Taxonomy" id="220754"/>
    <lineage>
        <taxon>Bacteria</taxon>
        <taxon>Bacillati</taxon>
        <taxon>Bacillota</taxon>
        <taxon>Bacilli</taxon>
        <taxon>Bacillales</taxon>
        <taxon>Caryophanaceae</taxon>
        <taxon>Jeotgalibacillus</taxon>
    </lineage>
</organism>
<comment type="subcellular location">
    <subcellularLocation>
        <location evidence="1">Cell membrane</location>
        <topology evidence="1">Multi-pass membrane protein</topology>
    </subcellularLocation>
</comment>
<dbReference type="InterPro" id="IPR050189">
    <property type="entry name" value="MFS_Efflux_Transporters"/>
</dbReference>
<dbReference type="Pfam" id="PF07690">
    <property type="entry name" value="MFS_1"/>
    <property type="match status" value="1"/>
</dbReference>
<evidence type="ECO:0000256" key="7">
    <source>
        <dbReference type="SAM" id="Phobius"/>
    </source>
</evidence>
<evidence type="ECO:0000256" key="6">
    <source>
        <dbReference type="ARBA" id="ARBA00023136"/>
    </source>
</evidence>
<dbReference type="PATRIC" id="fig|220754.4.peg.3610"/>
<feature type="transmembrane region" description="Helical" evidence="7">
    <location>
        <begin position="157"/>
        <end position="178"/>
    </location>
</feature>
<evidence type="ECO:0000313" key="9">
    <source>
        <dbReference type="EMBL" id="KIL43197.1"/>
    </source>
</evidence>
<keyword evidence="3" id="KW-1003">Cell membrane</keyword>